<feature type="region of interest" description="Disordered" evidence="1">
    <location>
        <begin position="381"/>
        <end position="406"/>
    </location>
</feature>
<keyword evidence="3" id="KW-1185">Reference proteome</keyword>
<dbReference type="InterPro" id="IPR036339">
    <property type="entry name" value="PUB-like_dom_sf"/>
</dbReference>
<dbReference type="CDD" id="cd09212">
    <property type="entry name" value="PUB"/>
    <property type="match status" value="1"/>
</dbReference>
<dbReference type="Proteomes" id="UP001163046">
    <property type="component" value="Unassembled WGS sequence"/>
</dbReference>
<feature type="region of interest" description="Disordered" evidence="1">
    <location>
        <begin position="295"/>
        <end position="341"/>
    </location>
</feature>
<dbReference type="SUPFAM" id="SSF143503">
    <property type="entry name" value="PUG domain-like"/>
    <property type="match status" value="1"/>
</dbReference>
<protein>
    <submittedName>
        <fullName evidence="2">Uncharacterized protein</fullName>
    </submittedName>
</protein>
<dbReference type="Gene3D" id="1.20.58.2190">
    <property type="match status" value="1"/>
</dbReference>
<dbReference type="EMBL" id="MU826369">
    <property type="protein sequence ID" value="KAJ7378056.1"/>
    <property type="molecule type" value="Genomic_DNA"/>
</dbReference>
<name>A0A9X0CWE6_9CNID</name>
<reference evidence="2" key="1">
    <citation type="submission" date="2023-01" db="EMBL/GenBank/DDBJ databases">
        <title>Genome assembly of the deep-sea coral Lophelia pertusa.</title>
        <authorList>
            <person name="Herrera S."/>
            <person name="Cordes E."/>
        </authorList>
    </citation>
    <scope>NUCLEOTIDE SEQUENCE</scope>
    <source>
        <strain evidence="2">USNM1676648</strain>
        <tissue evidence="2">Polyp</tissue>
    </source>
</reference>
<accession>A0A9X0CWE6</accession>
<evidence type="ECO:0000313" key="2">
    <source>
        <dbReference type="EMBL" id="KAJ7378056.1"/>
    </source>
</evidence>
<gene>
    <name evidence="2" type="ORF">OS493_024718</name>
</gene>
<comment type="caution">
    <text evidence="2">The sequence shown here is derived from an EMBL/GenBank/DDBJ whole genome shotgun (WGS) entry which is preliminary data.</text>
</comment>
<dbReference type="OrthoDB" id="5989899at2759"/>
<feature type="region of interest" description="Disordered" evidence="1">
    <location>
        <begin position="64"/>
        <end position="97"/>
    </location>
</feature>
<evidence type="ECO:0000256" key="1">
    <source>
        <dbReference type="SAM" id="MobiDB-lite"/>
    </source>
</evidence>
<evidence type="ECO:0000313" key="3">
    <source>
        <dbReference type="Proteomes" id="UP001163046"/>
    </source>
</evidence>
<proteinExistence type="predicted"/>
<organism evidence="2 3">
    <name type="scientific">Desmophyllum pertusum</name>
    <dbReference type="NCBI Taxonomy" id="174260"/>
    <lineage>
        <taxon>Eukaryota</taxon>
        <taxon>Metazoa</taxon>
        <taxon>Cnidaria</taxon>
        <taxon>Anthozoa</taxon>
        <taxon>Hexacorallia</taxon>
        <taxon>Scleractinia</taxon>
        <taxon>Caryophylliina</taxon>
        <taxon>Caryophylliidae</taxon>
        <taxon>Desmophyllum</taxon>
    </lineage>
</organism>
<dbReference type="AlphaFoldDB" id="A0A9X0CWE6"/>
<sequence length="406" mass="46654">MKKDAKHLIASPSLERLKIKLQDFQEDTSLDDKDVSTPNGHVIKDFNSPIWQKTVIAKVTEDNKKSEENEYAKISNTTQEDSVDDKSVTDTDSTPQSDQLVKDFTSSIWKKTPIAVVTENNAENKGNHNEALSISTKEVTEKQQLKTKTSQARRRSSALPCELMEEKLTNLLNSTTAQRAKEAIKHMIGLFKQIQKHPNEEKYYRIFKGRVKFRKHVWSVRNAKLFLTASGWTEIGSFVIFPLSKQTEGPLLLLNKYLRQGNLVTMRSTENRRHYKEQFSLDEVNILGRTSGESRSALMKNSTDRINEFQKPSTNLDEEKENKPRHLRRSVSENALHESSENDDELIPAFLPFRRFSQRSVKEQETIYDLVMENPLSAETAPVGRKHWQGSSSSMEGKAYPIRRMH</sequence>